<keyword evidence="2" id="KW-0808">Transferase</keyword>
<evidence type="ECO:0000259" key="1">
    <source>
        <dbReference type="Pfam" id="PF00535"/>
    </source>
</evidence>
<proteinExistence type="predicted"/>
<organism evidence="2">
    <name type="scientific">mine drainage metagenome</name>
    <dbReference type="NCBI Taxonomy" id="410659"/>
    <lineage>
        <taxon>unclassified sequences</taxon>
        <taxon>metagenomes</taxon>
        <taxon>ecological metagenomes</taxon>
    </lineage>
</organism>
<sequence length="300" mass="34121">MNCAPVTLFVYNRPDHTRRTVEALRANALAKESDLIVYSDAPKTEAQAEKVREVRNYVREIQGFKSLTVIERETNYGLARSIIEGVTATLDKYGRIIVLEDDMVTSPYFLTFMNEALEKYADDSRVISIHGYMFPIAEHLPEALFLLGADCWGWATWSRGWSIFNADSKFLLDELKRRKLIRSFDYNGTYPFSKMLEDQLKGKNDSWAVRWHASAFLAGKLTLHPGRSLVQNIGNDDSGTHCGDSSGLDVRLSSTPINIDNVVVEPSARGRQAFEMFFKQLKVGRVQRAVRKAKSWLKLE</sequence>
<dbReference type="Pfam" id="PF00535">
    <property type="entry name" value="Glycos_transf_2"/>
    <property type="match status" value="1"/>
</dbReference>
<feature type="domain" description="Glycosyltransferase 2-like" evidence="1">
    <location>
        <begin position="10"/>
        <end position="124"/>
    </location>
</feature>
<evidence type="ECO:0000313" key="2">
    <source>
        <dbReference type="EMBL" id="OIR19138.1"/>
    </source>
</evidence>
<comment type="caution">
    <text evidence="2">The sequence shown here is derived from an EMBL/GenBank/DDBJ whole genome shotgun (WGS) entry which is preliminary data.</text>
</comment>
<protein>
    <submittedName>
        <fullName evidence="2">Glycosyl transferase family 2</fullName>
    </submittedName>
</protein>
<reference evidence="2" key="1">
    <citation type="submission" date="2016-10" db="EMBL/GenBank/DDBJ databases">
        <title>Sequence of Gallionella enrichment culture.</title>
        <authorList>
            <person name="Poehlein A."/>
            <person name="Muehling M."/>
            <person name="Daniel R."/>
        </authorList>
    </citation>
    <scope>NUCLEOTIDE SEQUENCE</scope>
</reference>
<dbReference type="InterPro" id="IPR029044">
    <property type="entry name" value="Nucleotide-diphossugar_trans"/>
</dbReference>
<dbReference type="EMBL" id="MLJW01000001">
    <property type="protein sequence ID" value="OIR19138.1"/>
    <property type="molecule type" value="Genomic_DNA"/>
</dbReference>
<dbReference type="Gene3D" id="3.90.550.10">
    <property type="entry name" value="Spore Coat Polysaccharide Biosynthesis Protein SpsA, Chain A"/>
    <property type="match status" value="1"/>
</dbReference>
<dbReference type="SUPFAM" id="SSF53448">
    <property type="entry name" value="Nucleotide-diphospho-sugar transferases"/>
    <property type="match status" value="1"/>
</dbReference>
<dbReference type="GO" id="GO:0016740">
    <property type="term" value="F:transferase activity"/>
    <property type="evidence" value="ECO:0007669"/>
    <property type="project" value="UniProtKB-KW"/>
</dbReference>
<dbReference type="AlphaFoldDB" id="A0A1J5TDW8"/>
<name>A0A1J5TDW8_9ZZZZ</name>
<dbReference type="InterPro" id="IPR001173">
    <property type="entry name" value="Glyco_trans_2-like"/>
</dbReference>
<gene>
    <name evidence="2" type="ORF">GALL_00170</name>
</gene>
<accession>A0A1J5TDW8</accession>